<accession>A0A919JP82</accession>
<feature type="domain" description="LysM" evidence="5">
    <location>
        <begin position="163"/>
        <end position="212"/>
    </location>
</feature>
<dbReference type="Pfam" id="PF01476">
    <property type="entry name" value="LysM"/>
    <property type="match status" value="1"/>
</dbReference>
<comment type="caution">
    <text evidence="6">The sequence shown here is derived from an EMBL/GenBank/DDBJ whole genome shotgun (WGS) entry which is preliminary data.</text>
</comment>
<dbReference type="EMBL" id="BOMQ01000048">
    <property type="protein sequence ID" value="GIE50439.1"/>
    <property type="molecule type" value="Genomic_DNA"/>
</dbReference>
<keyword evidence="4" id="KW-0732">Signal</keyword>
<dbReference type="Gene3D" id="1.10.530.10">
    <property type="match status" value="1"/>
</dbReference>
<dbReference type="PROSITE" id="PS51782">
    <property type="entry name" value="LYSM"/>
    <property type="match status" value="1"/>
</dbReference>
<sequence length="212" mass="21803">MAQNHKQSLRALGLAVAGAAGAVALLSPAAPAAAQSGVNWDAIAQCESGGNWSINTGNGYYGGLQFSRSTWKAYGGGKYASTANKASRAQQIRIAEKVRDGQGIGAWPVCGKKAGSTKAYRAKNTGGSSSGGAKAASRGTTHKKATATHKKATRSASVKATGRHYTVKSGDTLAKIAAAHHVNGGWRALYRLNRAQLGGNPNLIFPGQRLSL</sequence>
<dbReference type="SMART" id="SM00257">
    <property type="entry name" value="LysM"/>
    <property type="match status" value="1"/>
</dbReference>
<dbReference type="PANTHER" id="PTHR34700:SF4">
    <property type="entry name" value="PHAGE-LIKE ELEMENT PBSX PROTEIN XKDP"/>
    <property type="match status" value="1"/>
</dbReference>
<feature type="signal peptide" evidence="4">
    <location>
        <begin position="1"/>
        <end position="32"/>
    </location>
</feature>
<feature type="chain" id="PRO_5039202950" evidence="4">
    <location>
        <begin position="33"/>
        <end position="212"/>
    </location>
</feature>
<dbReference type="InterPro" id="IPR018392">
    <property type="entry name" value="LysM"/>
</dbReference>
<evidence type="ECO:0000256" key="2">
    <source>
        <dbReference type="ARBA" id="ARBA00022801"/>
    </source>
</evidence>
<dbReference type="InterPro" id="IPR052196">
    <property type="entry name" value="Bact_Kbp"/>
</dbReference>
<evidence type="ECO:0000256" key="3">
    <source>
        <dbReference type="SAM" id="MobiDB-lite"/>
    </source>
</evidence>
<dbReference type="RefSeq" id="WP_203770232.1">
    <property type="nucleotide sequence ID" value="NZ_BAAAYJ010000026.1"/>
</dbReference>
<dbReference type="GO" id="GO:0016787">
    <property type="term" value="F:hydrolase activity"/>
    <property type="evidence" value="ECO:0007669"/>
    <property type="project" value="UniProtKB-KW"/>
</dbReference>
<dbReference type="InterPro" id="IPR023346">
    <property type="entry name" value="Lysozyme-like_dom_sf"/>
</dbReference>
<feature type="region of interest" description="Disordered" evidence="3">
    <location>
        <begin position="119"/>
        <end position="163"/>
    </location>
</feature>
<dbReference type="PANTHER" id="PTHR34700">
    <property type="entry name" value="POTASSIUM BINDING PROTEIN KBP"/>
    <property type="match status" value="1"/>
</dbReference>
<dbReference type="SUPFAM" id="SSF53955">
    <property type="entry name" value="Lysozyme-like"/>
    <property type="match status" value="1"/>
</dbReference>
<dbReference type="SUPFAM" id="SSF54106">
    <property type="entry name" value="LysM domain"/>
    <property type="match status" value="1"/>
</dbReference>
<dbReference type="Proteomes" id="UP000647172">
    <property type="component" value="Unassembled WGS sequence"/>
</dbReference>
<protein>
    <submittedName>
        <fullName evidence="6">Transglycosylase</fullName>
    </submittedName>
</protein>
<evidence type="ECO:0000256" key="4">
    <source>
        <dbReference type="SAM" id="SignalP"/>
    </source>
</evidence>
<name>A0A919JP82_9ACTN</name>
<reference evidence="6" key="1">
    <citation type="submission" date="2021-01" db="EMBL/GenBank/DDBJ databases">
        <title>Whole genome shotgun sequence of Actinoplanes nipponensis NBRC 14063.</title>
        <authorList>
            <person name="Komaki H."/>
            <person name="Tamura T."/>
        </authorList>
    </citation>
    <scope>NUCLEOTIDE SEQUENCE</scope>
    <source>
        <strain evidence="6">NBRC 14063</strain>
    </source>
</reference>
<feature type="compositionally biased region" description="Low complexity" evidence="3">
    <location>
        <begin position="125"/>
        <end position="139"/>
    </location>
</feature>
<dbReference type="InterPro" id="IPR036779">
    <property type="entry name" value="LysM_dom_sf"/>
</dbReference>
<keyword evidence="2" id="KW-0378">Hydrolase</keyword>
<dbReference type="Gene3D" id="3.10.350.10">
    <property type="entry name" value="LysM domain"/>
    <property type="match status" value="1"/>
</dbReference>
<dbReference type="Pfam" id="PF06737">
    <property type="entry name" value="Transglycosylas"/>
    <property type="match status" value="1"/>
</dbReference>
<dbReference type="CDD" id="cd00118">
    <property type="entry name" value="LysM"/>
    <property type="match status" value="1"/>
</dbReference>
<comment type="similarity">
    <text evidence="1">Belongs to the transglycosylase family. Rpf subfamily.</text>
</comment>
<evidence type="ECO:0000313" key="6">
    <source>
        <dbReference type="EMBL" id="GIE50439.1"/>
    </source>
</evidence>
<evidence type="ECO:0000313" key="7">
    <source>
        <dbReference type="Proteomes" id="UP000647172"/>
    </source>
</evidence>
<proteinExistence type="inferred from homology"/>
<feature type="compositionally biased region" description="Basic residues" evidence="3">
    <location>
        <begin position="140"/>
        <end position="153"/>
    </location>
</feature>
<organism evidence="6 7">
    <name type="scientific">Actinoplanes nipponensis</name>
    <dbReference type="NCBI Taxonomy" id="135950"/>
    <lineage>
        <taxon>Bacteria</taxon>
        <taxon>Bacillati</taxon>
        <taxon>Actinomycetota</taxon>
        <taxon>Actinomycetes</taxon>
        <taxon>Micromonosporales</taxon>
        <taxon>Micromonosporaceae</taxon>
        <taxon>Actinoplanes</taxon>
    </lineage>
</organism>
<keyword evidence="7" id="KW-1185">Reference proteome</keyword>
<gene>
    <name evidence="6" type="ORF">Ani05nite_39730</name>
</gene>
<dbReference type="AlphaFoldDB" id="A0A919JP82"/>
<evidence type="ECO:0000259" key="5">
    <source>
        <dbReference type="PROSITE" id="PS51782"/>
    </source>
</evidence>
<dbReference type="InterPro" id="IPR010618">
    <property type="entry name" value="RPF"/>
</dbReference>
<evidence type="ECO:0000256" key="1">
    <source>
        <dbReference type="ARBA" id="ARBA00010830"/>
    </source>
</evidence>
<dbReference type="CDD" id="cd13925">
    <property type="entry name" value="RPF"/>
    <property type="match status" value="1"/>
</dbReference>